<dbReference type="OrthoDB" id="9811812at2"/>
<dbReference type="Proteomes" id="UP000019678">
    <property type="component" value="Unassembled WGS sequence"/>
</dbReference>
<dbReference type="SUPFAM" id="SSF159888">
    <property type="entry name" value="YdhG-like"/>
    <property type="match status" value="1"/>
</dbReference>
<evidence type="ECO:0000313" key="3">
    <source>
        <dbReference type="EMBL" id="EYF01057.1"/>
    </source>
</evidence>
<evidence type="ECO:0000313" key="4">
    <source>
        <dbReference type="Proteomes" id="UP000019678"/>
    </source>
</evidence>
<feature type="region of interest" description="Disordered" evidence="1">
    <location>
        <begin position="121"/>
        <end position="150"/>
    </location>
</feature>
<reference evidence="3 4" key="1">
    <citation type="submission" date="2013-05" db="EMBL/GenBank/DDBJ databases">
        <title>Genome assembly of Chondromyces apiculatus DSM 436.</title>
        <authorList>
            <person name="Sharma G."/>
            <person name="Khatri I."/>
            <person name="Kaur C."/>
            <person name="Mayilraj S."/>
            <person name="Subramanian S."/>
        </authorList>
    </citation>
    <scope>NUCLEOTIDE SEQUENCE [LARGE SCALE GENOMIC DNA]</scope>
    <source>
        <strain evidence="3 4">DSM 436</strain>
    </source>
</reference>
<accession>A0A017SWF2</accession>
<dbReference type="eggNOG" id="COG5646">
    <property type="taxonomic scope" value="Bacteria"/>
</dbReference>
<feature type="compositionally biased region" description="Low complexity" evidence="1">
    <location>
        <begin position="133"/>
        <end position="142"/>
    </location>
</feature>
<dbReference type="Gene3D" id="3.90.1150.200">
    <property type="match status" value="1"/>
</dbReference>
<proteinExistence type="predicted"/>
<comment type="caution">
    <text evidence="3">The sequence shown here is derived from an EMBL/GenBank/DDBJ whole genome shotgun (WGS) entry which is preliminary data.</text>
</comment>
<evidence type="ECO:0000259" key="2">
    <source>
        <dbReference type="Pfam" id="PF08818"/>
    </source>
</evidence>
<dbReference type="STRING" id="1192034.CAP_8770"/>
<organism evidence="3 4">
    <name type="scientific">Chondromyces apiculatus DSM 436</name>
    <dbReference type="NCBI Taxonomy" id="1192034"/>
    <lineage>
        <taxon>Bacteria</taxon>
        <taxon>Pseudomonadati</taxon>
        <taxon>Myxococcota</taxon>
        <taxon>Polyangia</taxon>
        <taxon>Polyangiales</taxon>
        <taxon>Polyangiaceae</taxon>
        <taxon>Chondromyces</taxon>
    </lineage>
</organism>
<dbReference type="InterPro" id="IPR014922">
    <property type="entry name" value="YdhG-like"/>
</dbReference>
<dbReference type="EMBL" id="ASRX01000091">
    <property type="protein sequence ID" value="EYF01057.1"/>
    <property type="molecule type" value="Genomic_DNA"/>
</dbReference>
<sequence length="150" mass="16241">MAKTDATSVEEYLAAQPEEVRVALERVRSTIRKAVPGAEEGISYQIPTYKLPGGPVLYFAGWKQHVSLYPASEALVAAFADDLEGYVINKGTIRFPLSETVPVKLIERIAKFRAKEVTEHAEAKKGAKKAAPAKKAASTRKAVLAKKSSA</sequence>
<dbReference type="RefSeq" id="WP_044250083.1">
    <property type="nucleotide sequence ID" value="NZ_ASRX01000091.1"/>
</dbReference>
<dbReference type="AlphaFoldDB" id="A0A017SWF2"/>
<gene>
    <name evidence="3" type="ORF">CAP_8770</name>
</gene>
<protein>
    <recommendedName>
        <fullName evidence="2">YdhG-like domain-containing protein</fullName>
    </recommendedName>
</protein>
<keyword evidence="4" id="KW-1185">Reference proteome</keyword>
<evidence type="ECO:0000256" key="1">
    <source>
        <dbReference type="SAM" id="MobiDB-lite"/>
    </source>
</evidence>
<name>A0A017SWF2_9BACT</name>
<feature type="domain" description="YdhG-like" evidence="2">
    <location>
        <begin position="23"/>
        <end position="112"/>
    </location>
</feature>
<dbReference type="Pfam" id="PF08818">
    <property type="entry name" value="DUF1801"/>
    <property type="match status" value="1"/>
</dbReference>